<dbReference type="EMBL" id="FO818640">
    <property type="protein sequence ID" value="CDM97800.1"/>
    <property type="molecule type" value="Genomic_DNA"/>
</dbReference>
<proteinExistence type="predicted"/>
<gene>
    <name evidence="1" type="ORF">ARTHRO_60401</name>
</gene>
<sequence>MRISPADGVSNPAISRSVVVLPQPDGPRMLKNSPRFMSRSTALTAVSPLNTLNTLRSSTSNFESL</sequence>
<reference evidence="1 2" key="1">
    <citation type="submission" date="2014-02" db="EMBL/GenBank/DDBJ databases">
        <authorList>
            <person name="Genoscope - CEA"/>
        </authorList>
    </citation>
    <scope>NUCLEOTIDE SEQUENCE [LARGE SCALE GENOMIC DNA]</scope>
    <source>
        <strain evidence="1 2">PCC 8005</strain>
    </source>
</reference>
<evidence type="ECO:0000313" key="1">
    <source>
        <dbReference type="EMBL" id="CDM97800.1"/>
    </source>
</evidence>
<organism evidence="1 2">
    <name type="scientific">Limnospira indica PCC 8005</name>
    <dbReference type="NCBI Taxonomy" id="376219"/>
    <lineage>
        <taxon>Bacteria</taxon>
        <taxon>Bacillati</taxon>
        <taxon>Cyanobacteriota</taxon>
        <taxon>Cyanophyceae</taxon>
        <taxon>Oscillatoriophycideae</taxon>
        <taxon>Oscillatoriales</taxon>
        <taxon>Sirenicapillariaceae</taxon>
        <taxon>Limnospira</taxon>
    </lineage>
</organism>
<name>A0A9P1KL78_9CYAN</name>
<keyword evidence="2" id="KW-1185">Reference proteome</keyword>
<protein>
    <submittedName>
        <fullName evidence="1">Uncharacterized protein</fullName>
    </submittedName>
</protein>
<dbReference type="Proteomes" id="UP000032946">
    <property type="component" value="Chromosome"/>
</dbReference>
<accession>A0A9P1KL78</accession>
<dbReference type="AlphaFoldDB" id="A0A9P1KL78"/>
<evidence type="ECO:0000313" key="2">
    <source>
        <dbReference type="Proteomes" id="UP000032946"/>
    </source>
</evidence>